<protein>
    <submittedName>
        <fullName evidence="7">Formate/nitrite transporter family protein</fullName>
    </submittedName>
</protein>
<evidence type="ECO:0000256" key="1">
    <source>
        <dbReference type="ARBA" id="ARBA00004141"/>
    </source>
</evidence>
<evidence type="ECO:0000313" key="7">
    <source>
        <dbReference type="EMBL" id="TYL95908.1"/>
    </source>
</evidence>
<comment type="subcellular location">
    <subcellularLocation>
        <location evidence="1">Membrane</location>
        <topology evidence="1">Multi-pass membrane protein</topology>
    </subcellularLocation>
</comment>
<dbReference type="OrthoDB" id="9786493at2"/>
<dbReference type="RefSeq" id="WP_148772659.1">
    <property type="nucleotide sequence ID" value="NZ_VSSS01000023.1"/>
</dbReference>
<organism evidence="7 8">
    <name type="scientific">Bradyrhizobium rifense</name>
    <dbReference type="NCBI Taxonomy" id="515499"/>
    <lineage>
        <taxon>Bacteria</taxon>
        <taxon>Pseudomonadati</taxon>
        <taxon>Pseudomonadota</taxon>
        <taxon>Alphaproteobacteria</taxon>
        <taxon>Hyphomicrobiales</taxon>
        <taxon>Nitrobacteraceae</taxon>
        <taxon>Bradyrhizobium</taxon>
    </lineage>
</organism>
<gene>
    <name evidence="7" type="ORF">FXB40_13385</name>
</gene>
<keyword evidence="3 6" id="KW-1133">Transmembrane helix</keyword>
<dbReference type="PANTHER" id="PTHR30520:SF6">
    <property type="entry name" value="FORMATE_NITRATE FAMILY TRANSPORTER (EUROFUNG)"/>
    <property type="match status" value="1"/>
</dbReference>
<feature type="transmembrane region" description="Helical" evidence="6">
    <location>
        <begin position="57"/>
        <end position="88"/>
    </location>
</feature>
<dbReference type="EMBL" id="VSSS01000023">
    <property type="protein sequence ID" value="TYL95908.1"/>
    <property type="molecule type" value="Genomic_DNA"/>
</dbReference>
<dbReference type="Proteomes" id="UP000324758">
    <property type="component" value="Unassembled WGS sequence"/>
</dbReference>
<reference evidence="7 8" key="1">
    <citation type="submission" date="2019-08" db="EMBL/GenBank/DDBJ databases">
        <title>Bradyrhizobium hipponensis sp. nov., a rhizobium isolated from a Lupinus angustifolius root nodule in Tunisia.</title>
        <authorList>
            <person name="Off K."/>
            <person name="Rejili M."/>
            <person name="Mars M."/>
            <person name="Brachmann A."/>
            <person name="Marin M."/>
        </authorList>
    </citation>
    <scope>NUCLEOTIDE SEQUENCE [LARGE SCALE GENOMIC DNA]</scope>
    <source>
        <strain evidence="7 8">CTAW71</strain>
    </source>
</reference>
<comment type="caution">
    <text evidence="7">The sequence shown here is derived from an EMBL/GenBank/DDBJ whole genome shotgun (WGS) entry which is preliminary data.</text>
</comment>
<dbReference type="AlphaFoldDB" id="A0A5D3KMY6"/>
<dbReference type="Pfam" id="PF01226">
    <property type="entry name" value="Form_Nir_trans"/>
    <property type="match status" value="1"/>
</dbReference>
<dbReference type="InterPro" id="IPR023271">
    <property type="entry name" value="Aquaporin-like"/>
</dbReference>
<evidence type="ECO:0000256" key="4">
    <source>
        <dbReference type="ARBA" id="ARBA00023136"/>
    </source>
</evidence>
<evidence type="ECO:0000256" key="2">
    <source>
        <dbReference type="ARBA" id="ARBA00022692"/>
    </source>
</evidence>
<evidence type="ECO:0000313" key="8">
    <source>
        <dbReference type="Proteomes" id="UP000324758"/>
    </source>
</evidence>
<dbReference type="PANTHER" id="PTHR30520">
    <property type="entry name" value="FORMATE TRANSPORTER-RELATED"/>
    <property type="match status" value="1"/>
</dbReference>
<evidence type="ECO:0000256" key="6">
    <source>
        <dbReference type="SAM" id="Phobius"/>
    </source>
</evidence>
<comment type="similarity">
    <text evidence="5">Belongs to the FNT transporter (TC 1.A.16) family.</text>
</comment>
<feature type="transmembrane region" description="Helical" evidence="6">
    <location>
        <begin position="194"/>
        <end position="215"/>
    </location>
</feature>
<dbReference type="InterPro" id="IPR000292">
    <property type="entry name" value="For/NO2_transpt"/>
</dbReference>
<feature type="transmembrane region" description="Helical" evidence="6">
    <location>
        <begin position="28"/>
        <end position="51"/>
    </location>
</feature>
<accession>A0A5D3KMY6</accession>
<feature type="transmembrane region" description="Helical" evidence="6">
    <location>
        <begin position="162"/>
        <end position="182"/>
    </location>
</feature>
<name>A0A5D3KMY6_9BRAD</name>
<evidence type="ECO:0000256" key="3">
    <source>
        <dbReference type="ARBA" id="ARBA00022989"/>
    </source>
</evidence>
<sequence>MDYAKPSDVVASMVDASLKKLALAPRDIMIRGAISGALLGAATTLAFTGALTTGQPLVGALIFPVSLVMIVLLGLELVTGSFAIVPLARLEGKASWNAVIANWSWVFVANLLGSLAFGALIAISLTNMGKVEVAGVAARIVAVAEAKTIGNAAIGTAGMVSVFVKAVLCNWLVCLGVVMAMTSTSTIGKIAATWLPIFLFFALGFEHAVVNMFVIPTGMLLGAKVSLTDWWIWNQIPVTLGNLVGGFVFTGLALYATYKPQASAASQVAMPATAEQVR</sequence>
<feature type="transmembrane region" description="Helical" evidence="6">
    <location>
        <begin position="235"/>
        <end position="256"/>
    </location>
</feature>
<keyword evidence="8" id="KW-1185">Reference proteome</keyword>
<evidence type="ECO:0000256" key="5">
    <source>
        <dbReference type="ARBA" id="ARBA00049660"/>
    </source>
</evidence>
<keyword evidence="2 6" id="KW-0812">Transmembrane</keyword>
<proteinExistence type="inferred from homology"/>
<keyword evidence="4 6" id="KW-0472">Membrane</keyword>
<dbReference type="GO" id="GO:0005886">
    <property type="term" value="C:plasma membrane"/>
    <property type="evidence" value="ECO:0007669"/>
    <property type="project" value="TreeGrafter"/>
</dbReference>
<feature type="transmembrane region" description="Helical" evidence="6">
    <location>
        <begin position="100"/>
        <end position="123"/>
    </location>
</feature>
<dbReference type="Gene3D" id="1.20.1080.10">
    <property type="entry name" value="Glycerol uptake facilitator protein"/>
    <property type="match status" value="1"/>
</dbReference>
<dbReference type="GO" id="GO:0015499">
    <property type="term" value="F:formate transmembrane transporter activity"/>
    <property type="evidence" value="ECO:0007669"/>
    <property type="project" value="TreeGrafter"/>
</dbReference>